<proteinExistence type="predicted"/>
<evidence type="ECO:0000313" key="3">
    <source>
        <dbReference type="Proteomes" id="UP000275267"/>
    </source>
</evidence>
<evidence type="ECO:0000256" key="1">
    <source>
        <dbReference type="SAM" id="MobiDB-lite"/>
    </source>
</evidence>
<protein>
    <submittedName>
        <fullName evidence="2">Uncharacterized protein</fullName>
    </submittedName>
</protein>
<sequence length="108" mass="11003">MASPSSSSTSDGPAAPPPPSSWVILGSIPRVVQGGGGGEAADLSLALAAPPRVSRLTVSQRVFPDSPTPHNFPFVLAADSSGLLLLSAILAAPRTRVDVDRPGNHIWS</sequence>
<name>A0A3L6RF19_PANMI</name>
<dbReference type="PANTHER" id="PTHR33086:SF96">
    <property type="entry name" value="DUF1618 DOMAIN-CONTAINING PROTEIN"/>
    <property type="match status" value="1"/>
</dbReference>
<dbReference type="STRING" id="4540.A0A3L6RF19"/>
<accession>A0A3L6RF19</accession>
<dbReference type="AlphaFoldDB" id="A0A3L6RF19"/>
<dbReference type="EMBL" id="PQIB02000008">
    <property type="protein sequence ID" value="RLN03034.1"/>
    <property type="molecule type" value="Genomic_DNA"/>
</dbReference>
<comment type="caution">
    <text evidence="2">The sequence shown here is derived from an EMBL/GenBank/DDBJ whole genome shotgun (WGS) entry which is preliminary data.</text>
</comment>
<keyword evidence="3" id="KW-1185">Reference proteome</keyword>
<dbReference type="Proteomes" id="UP000275267">
    <property type="component" value="Unassembled WGS sequence"/>
</dbReference>
<gene>
    <name evidence="2" type="ORF">C2845_PM13G21340</name>
</gene>
<dbReference type="PANTHER" id="PTHR33086">
    <property type="entry name" value="OS05G0468200 PROTEIN-RELATED"/>
    <property type="match status" value="1"/>
</dbReference>
<reference evidence="3" key="1">
    <citation type="journal article" date="2019" name="Nat. Commun.">
        <title>The genome of broomcorn millet.</title>
        <authorList>
            <person name="Zou C."/>
            <person name="Miki D."/>
            <person name="Li D."/>
            <person name="Tang Q."/>
            <person name="Xiao L."/>
            <person name="Rajput S."/>
            <person name="Deng P."/>
            <person name="Jia W."/>
            <person name="Huang R."/>
            <person name="Zhang M."/>
            <person name="Sun Y."/>
            <person name="Hu J."/>
            <person name="Fu X."/>
            <person name="Schnable P.S."/>
            <person name="Li F."/>
            <person name="Zhang H."/>
            <person name="Feng B."/>
            <person name="Zhu X."/>
            <person name="Liu R."/>
            <person name="Schnable J.C."/>
            <person name="Zhu J.-K."/>
            <person name="Zhang H."/>
        </authorList>
    </citation>
    <scope>NUCLEOTIDE SEQUENCE [LARGE SCALE GENOMIC DNA]</scope>
</reference>
<feature type="compositionally biased region" description="Low complexity" evidence="1">
    <location>
        <begin position="1"/>
        <end position="13"/>
    </location>
</feature>
<feature type="region of interest" description="Disordered" evidence="1">
    <location>
        <begin position="1"/>
        <end position="20"/>
    </location>
</feature>
<organism evidence="2 3">
    <name type="scientific">Panicum miliaceum</name>
    <name type="common">Proso millet</name>
    <name type="synonym">Broomcorn millet</name>
    <dbReference type="NCBI Taxonomy" id="4540"/>
    <lineage>
        <taxon>Eukaryota</taxon>
        <taxon>Viridiplantae</taxon>
        <taxon>Streptophyta</taxon>
        <taxon>Embryophyta</taxon>
        <taxon>Tracheophyta</taxon>
        <taxon>Spermatophyta</taxon>
        <taxon>Magnoliopsida</taxon>
        <taxon>Liliopsida</taxon>
        <taxon>Poales</taxon>
        <taxon>Poaceae</taxon>
        <taxon>PACMAD clade</taxon>
        <taxon>Panicoideae</taxon>
        <taxon>Panicodae</taxon>
        <taxon>Paniceae</taxon>
        <taxon>Panicinae</taxon>
        <taxon>Panicum</taxon>
        <taxon>Panicum sect. Panicum</taxon>
    </lineage>
</organism>
<evidence type="ECO:0000313" key="2">
    <source>
        <dbReference type="EMBL" id="RLN03034.1"/>
    </source>
</evidence>